<dbReference type="InterPro" id="IPR033640">
    <property type="entry name" value="FAR_C"/>
</dbReference>
<dbReference type="Proteomes" id="UP000821866">
    <property type="component" value="Unassembled WGS sequence"/>
</dbReference>
<dbReference type="Gene3D" id="3.40.50.720">
    <property type="entry name" value="NAD(P)-binding Rossmann-like Domain"/>
    <property type="match status" value="2"/>
</dbReference>
<dbReference type="CDD" id="cd09071">
    <property type="entry name" value="FAR_C"/>
    <property type="match status" value="1"/>
</dbReference>
<keyword evidence="4" id="KW-0560">Oxidoreductase</keyword>
<comment type="caution">
    <text evidence="7">The sequence shown here is derived from an EMBL/GenBank/DDBJ whole genome shotgun (WGS) entry which is preliminary data.</text>
</comment>
<dbReference type="GO" id="GO:0102965">
    <property type="term" value="F:alcohol-forming long-chain fatty acyl-CoA reductase activity"/>
    <property type="evidence" value="ECO:0007669"/>
    <property type="project" value="UniProtKB-EC"/>
</dbReference>
<feature type="domain" description="Fatty acyl-CoA reductase C-terminal" evidence="5">
    <location>
        <begin position="434"/>
        <end position="523"/>
    </location>
</feature>
<dbReference type="Pfam" id="PF03015">
    <property type="entry name" value="Sterile"/>
    <property type="match status" value="1"/>
</dbReference>
<evidence type="ECO:0000313" key="8">
    <source>
        <dbReference type="Proteomes" id="UP000821866"/>
    </source>
</evidence>
<dbReference type="PANTHER" id="PTHR11011:SF116">
    <property type="entry name" value="FATTY ACYL-COA REDUCTASE CG5065-RELATED"/>
    <property type="match status" value="1"/>
</dbReference>
<dbReference type="CDD" id="cd05236">
    <property type="entry name" value="FAR-N_SDR_e"/>
    <property type="match status" value="1"/>
</dbReference>
<evidence type="ECO:0000256" key="4">
    <source>
        <dbReference type="RuleBase" id="RU363097"/>
    </source>
</evidence>
<feature type="domain" description="Thioester reductase (TE)" evidence="6">
    <location>
        <begin position="54"/>
        <end position="105"/>
    </location>
</feature>
<sequence>MTPVCEKLRHPPLKSQFDAGSEIARFYKDRTVLITGGTGFVGKILQRLEREVPGALSKITIVPGDLALPGLGLSKADMFAIISEVSVVFHLAATVRFFDPLRNYSDAFRAARDADRVVQGPRILFSVKGWLSSCPRSAQKILQRLEREVPGALSKITIVPGDLALPGLGLSKADMFAIISEVSVVFHLAATVRFFDPLRQVTQLNVLGTQRMVEICKQMSNLCAFVHVSTAYSNWNREDVQEIVYRAPIDVQQLIQTIESLDEKTVIPVTNLQFGQPNNYVLTKCVTESLLLEKQSELPLAIVRPSIVTASWREPCPGWIDNYNACTGIVVSIGMGLLRTMLLSKNCIADLIPVDVVANTLICVAWHVASTRPTQLKVYNCTSSALQPHTWGEVIEQVRRVTVQFPLPNARRSPSVITTTSKFFYRLALYCQCYVPAFLGDVALRLIGKNASIVNQYRKVIRGMDAVSFYTTNSWLFRSDNIVGLMNDLSPTDKQLFNLDVRKLDWCQYWDNYMLGIRKYLFNLDDPAFQQEHNNV</sequence>
<dbReference type="AlphaFoldDB" id="A0A9J6DVI4"/>
<dbReference type="InterPro" id="IPR036291">
    <property type="entry name" value="NAD(P)-bd_dom_sf"/>
</dbReference>
<dbReference type="InterPro" id="IPR026055">
    <property type="entry name" value="FAR"/>
</dbReference>
<evidence type="ECO:0000256" key="1">
    <source>
        <dbReference type="ARBA" id="ARBA00005928"/>
    </source>
</evidence>
<keyword evidence="8" id="KW-1185">Reference proteome</keyword>
<organism evidence="7 8">
    <name type="scientific">Rhipicephalus microplus</name>
    <name type="common">Cattle tick</name>
    <name type="synonym">Boophilus microplus</name>
    <dbReference type="NCBI Taxonomy" id="6941"/>
    <lineage>
        <taxon>Eukaryota</taxon>
        <taxon>Metazoa</taxon>
        <taxon>Ecdysozoa</taxon>
        <taxon>Arthropoda</taxon>
        <taxon>Chelicerata</taxon>
        <taxon>Arachnida</taxon>
        <taxon>Acari</taxon>
        <taxon>Parasitiformes</taxon>
        <taxon>Ixodida</taxon>
        <taxon>Ixodoidea</taxon>
        <taxon>Ixodidae</taxon>
        <taxon>Rhipicephalinae</taxon>
        <taxon>Rhipicephalus</taxon>
        <taxon>Boophilus</taxon>
    </lineage>
</organism>
<evidence type="ECO:0000259" key="6">
    <source>
        <dbReference type="Pfam" id="PF07993"/>
    </source>
</evidence>
<dbReference type="PANTHER" id="PTHR11011">
    <property type="entry name" value="MALE STERILITY PROTEIN 2-RELATED"/>
    <property type="match status" value="1"/>
</dbReference>
<gene>
    <name evidence="7" type="ORF">HPB51_015433</name>
</gene>
<dbReference type="EC" id="1.2.1.84" evidence="4"/>
<evidence type="ECO:0000259" key="5">
    <source>
        <dbReference type="Pfam" id="PF03015"/>
    </source>
</evidence>
<evidence type="ECO:0000256" key="2">
    <source>
        <dbReference type="ARBA" id="ARBA00022516"/>
    </source>
</evidence>
<keyword evidence="4" id="KW-0521">NADP</keyword>
<dbReference type="GO" id="GO:0005777">
    <property type="term" value="C:peroxisome"/>
    <property type="evidence" value="ECO:0007669"/>
    <property type="project" value="TreeGrafter"/>
</dbReference>
<dbReference type="GO" id="GO:0080019">
    <property type="term" value="F:alcohol-forming very long-chain fatty acyl-CoA reductase activity"/>
    <property type="evidence" value="ECO:0007669"/>
    <property type="project" value="InterPro"/>
</dbReference>
<proteinExistence type="inferred from homology"/>
<comment type="function">
    <text evidence="4">Catalyzes the reduction of fatty acyl-CoA to fatty alcohols.</text>
</comment>
<keyword evidence="2 4" id="KW-0444">Lipid biosynthesis</keyword>
<reference evidence="7" key="1">
    <citation type="journal article" date="2020" name="Cell">
        <title>Large-Scale Comparative Analyses of Tick Genomes Elucidate Their Genetic Diversity and Vector Capacities.</title>
        <authorList>
            <consortium name="Tick Genome and Microbiome Consortium (TIGMIC)"/>
            <person name="Jia N."/>
            <person name="Wang J."/>
            <person name="Shi W."/>
            <person name="Du L."/>
            <person name="Sun Y."/>
            <person name="Zhan W."/>
            <person name="Jiang J.F."/>
            <person name="Wang Q."/>
            <person name="Zhang B."/>
            <person name="Ji P."/>
            <person name="Bell-Sakyi L."/>
            <person name="Cui X.M."/>
            <person name="Yuan T.T."/>
            <person name="Jiang B.G."/>
            <person name="Yang W.F."/>
            <person name="Lam T.T."/>
            <person name="Chang Q.C."/>
            <person name="Ding S.J."/>
            <person name="Wang X.J."/>
            <person name="Zhu J.G."/>
            <person name="Ruan X.D."/>
            <person name="Zhao L."/>
            <person name="Wei J.T."/>
            <person name="Ye R.Z."/>
            <person name="Que T.C."/>
            <person name="Du C.H."/>
            <person name="Zhou Y.H."/>
            <person name="Cheng J.X."/>
            <person name="Dai P.F."/>
            <person name="Guo W.B."/>
            <person name="Han X.H."/>
            <person name="Huang E.J."/>
            <person name="Li L.F."/>
            <person name="Wei W."/>
            <person name="Gao Y.C."/>
            <person name="Liu J.Z."/>
            <person name="Shao H.Z."/>
            <person name="Wang X."/>
            <person name="Wang C.C."/>
            <person name="Yang T.C."/>
            <person name="Huo Q.B."/>
            <person name="Li W."/>
            <person name="Chen H.Y."/>
            <person name="Chen S.E."/>
            <person name="Zhou L.G."/>
            <person name="Ni X.B."/>
            <person name="Tian J.H."/>
            <person name="Sheng Y."/>
            <person name="Liu T."/>
            <person name="Pan Y.S."/>
            <person name="Xia L.Y."/>
            <person name="Li J."/>
            <person name="Zhao F."/>
            <person name="Cao W.C."/>
        </authorList>
    </citation>
    <scope>NUCLEOTIDE SEQUENCE</scope>
    <source>
        <strain evidence="7">Rmic-2018</strain>
    </source>
</reference>
<reference evidence="7" key="2">
    <citation type="submission" date="2021-09" db="EMBL/GenBank/DDBJ databases">
        <authorList>
            <person name="Jia N."/>
            <person name="Wang J."/>
            <person name="Shi W."/>
            <person name="Du L."/>
            <person name="Sun Y."/>
            <person name="Zhan W."/>
            <person name="Jiang J."/>
            <person name="Wang Q."/>
            <person name="Zhang B."/>
            <person name="Ji P."/>
            <person name="Sakyi L.B."/>
            <person name="Cui X."/>
            <person name="Yuan T."/>
            <person name="Jiang B."/>
            <person name="Yang W."/>
            <person name="Lam T.T.-Y."/>
            <person name="Chang Q."/>
            <person name="Ding S."/>
            <person name="Wang X."/>
            <person name="Zhu J."/>
            <person name="Ruan X."/>
            <person name="Zhao L."/>
            <person name="Wei J."/>
            <person name="Que T."/>
            <person name="Du C."/>
            <person name="Cheng J."/>
            <person name="Dai P."/>
            <person name="Han X."/>
            <person name="Huang E."/>
            <person name="Gao Y."/>
            <person name="Liu J."/>
            <person name="Shao H."/>
            <person name="Ye R."/>
            <person name="Li L."/>
            <person name="Wei W."/>
            <person name="Wang X."/>
            <person name="Wang C."/>
            <person name="Huo Q."/>
            <person name="Li W."/>
            <person name="Guo W."/>
            <person name="Chen H."/>
            <person name="Chen S."/>
            <person name="Zhou L."/>
            <person name="Zhou L."/>
            <person name="Ni X."/>
            <person name="Tian J."/>
            <person name="Zhou Y."/>
            <person name="Sheng Y."/>
            <person name="Liu T."/>
            <person name="Pan Y."/>
            <person name="Xia L."/>
            <person name="Li J."/>
            <person name="Zhao F."/>
            <person name="Cao W."/>
        </authorList>
    </citation>
    <scope>NUCLEOTIDE SEQUENCE</scope>
    <source>
        <strain evidence="7">Rmic-2018</strain>
        <tissue evidence="7">Larvae</tissue>
    </source>
</reference>
<keyword evidence="3 4" id="KW-0443">Lipid metabolism</keyword>
<name>A0A9J6DVI4_RHIMP</name>
<dbReference type="SUPFAM" id="SSF51735">
    <property type="entry name" value="NAD(P)-binding Rossmann-fold domains"/>
    <property type="match status" value="2"/>
</dbReference>
<dbReference type="EMBL" id="JABSTU010000007">
    <property type="protein sequence ID" value="KAH8026084.1"/>
    <property type="molecule type" value="Genomic_DNA"/>
</dbReference>
<evidence type="ECO:0000256" key="3">
    <source>
        <dbReference type="ARBA" id="ARBA00023098"/>
    </source>
</evidence>
<comment type="catalytic activity">
    <reaction evidence="4">
        <text>a long-chain fatty acyl-CoA + 2 NADPH + 2 H(+) = a long-chain primary fatty alcohol + 2 NADP(+) + CoA</text>
        <dbReference type="Rhea" id="RHEA:52716"/>
        <dbReference type="ChEBI" id="CHEBI:15378"/>
        <dbReference type="ChEBI" id="CHEBI:57287"/>
        <dbReference type="ChEBI" id="CHEBI:57783"/>
        <dbReference type="ChEBI" id="CHEBI:58349"/>
        <dbReference type="ChEBI" id="CHEBI:77396"/>
        <dbReference type="ChEBI" id="CHEBI:83139"/>
        <dbReference type="EC" id="1.2.1.84"/>
    </reaction>
</comment>
<dbReference type="Pfam" id="PF07993">
    <property type="entry name" value="NAD_binding_4"/>
    <property type="match status" value="2"/>
</dbReference>
<dbReference type="GO" id="GO:0035336">
    <property type="term" value="P:long-chain fatty-acyl-CoA metabolic process"/>
    <property type="evidence" value="ECO:0007669"/>
    <property type="project" value="TreeGrafter"/>
</dbReference>
<dbReference type="InterPro" id="IPR013120">
    <property type="entry name" value="FAR_NAD-bd"/>
</dbReference>
<accession>A0A9J6DVI4</accession>
<evidence type="ECO:0000313" key="7">
    <source>
        <dbReference type="EMBL" id="KAH8026084.1"/>
    </source>
</evidence>
<protein>
    <recommendedName>
        <fullName evidence="4">Fatty acyl-CoA reductase</fullName>
        <ecNumber evidence="4">1.2.1.84</ecNumber>
    </recommendedName>
</protein>
<dbReference type="VEuPathDB" id="VectorBase:LOC119179768"/>
<comment type="similarity">
    <text evidence="1 4">Belongs to the fatty acyl-CoA reductase family.</text>
</comment>
<feature type="domain" description="Thioester reductase (TE)" evidence="6">
    <location>
        <begin position="148"/>
        <end position="360"/>
    </location>
</feature>